<evidence type="ECO:0000313" key="13">
    <source>
        <dbReference type="EMBL" id="RXN04889.1"/>
    </source>
</evidence>
<keyword evidence="3 11" id="KW-0808">Transferase</keyword>
<evidence type="ECO:0000256" key="9">
    <source>
        <dbReference type="ARBA" id="ARBA00023180"/>
    </source>
</evidence>
<keyword evidence="4" id="KW-0812">Transmembrane</keyword>
<sequence>MKLKSSKIEELLPKRISNREQRDILTLLCKVHELELEKTEIQSAVLCKEHVLRTKDFIIQRHEQQRTLCDDIIHQQKALIEDQGLCVPEELRELYSLYFSELSDGSIDQILNLHTFTTNPRADNSLMIMTSQMRLDVISDLEEVDKTQQNNRKFSPLDKHPRDSSSSGLDYDSDNNRVFKSLSKLKPHRRHHLSASPTLSRKVCAVKGSTPVCPAEAVSPDTLREIVTDTKSISVIAAKRRSHLAKETNSRVASLALAAGLKSSASMDSLVSTLADESPEVKRNPPRRHGGRSQSKQDLKTSESRMELPQRHQRKKRSRSFEASKRVQKPRQNPSRYPVLESISDNRLVRPALNMIQPLNSAGNPATPPVAKVKNPVSYFTGEVQLEKLEIRGTPPSTIHQKHSDVKRGQATYKRQRANTSFNFPGKLKTFDQIPSKALDHLIVDDHHGVIYCFVPKVACTNWKRVMIVLSQNLKAPDGAPYLDPLDIPSALSHNATLHLTFNKFWKLFGRFSRPLMHHKLKNYTKFLFVRDPFVRLISAFRNKFALPNEDFYRQFGSVILQRYANISKPPDSAQDAFAAGIRLSFTHFIKYLLDPQTEQEKPFNEHWQQIHRLCHPCQIEYDFVGKLETLDEDTEHLLEILGMENQIRFPPGYRNRTAANWERDWFANISVADRRKLYNLYEADFRLFGYDKPETLLHE</sequence>
<dbReference type="Pfam" id="PF03567">
    <property type="entry name" value="Sulfotransfer_2"/>
    <property type="match status" value="1"/>
</dbReference>
<name>A0A498L9L0_LABRO</name>
<evidence type="ECO:0000256" key="10">
    <source>
        <dbReference type="ARBA" id="ARBA00023277"/>
    </source>
</evidence>
<dbReference type="GO" id="GO:0030166">
    <property type="term" value="P:proteoglycan biosynthetic process"/>
    <property type="evidence" value="ECO:0007669"/>
    <property type="project" value="TreeGrafter"/>
</dbReference>
<comment type="subcellular location">
    <subcellularLocation>
        <location evidence="1 11">Golgi apparatus membrane</location>
        <topology evidence="1 11">Single-pass type II membrane protein</topology>
    </subcellularLocation>
</comment>
<feature type="compositionally biased region" description="Basic and acidic residues" evidence="12">
    <location>
        <begin position="295"/>
        <end position="310"/>
    </location>
</feature>
<evidence type="ECO:0000256" key="6">
    <source>
        <dbReference type="ARBA" id="ARBA00022989"/>
    </source>
</evidence>
<keyword evidence="10 11" id="KW-0119">Carbohydrate metabolism</keyword>
<accession>A0A498L9L0</accession>
<dbReference type="EMBL" id="QBIY01013428">
    <property type="protein sequence ID" value="RXN04889.1"/>
    <property type="molecule type" value="Genomic_DNA"/>
</dbReference>
<keyword evidence="6" id="KW-1133">Transmembrane helix</keyword>
<feature type="region of interest" description="Disordered" evidence="12">
    <location>
        <begin position="272"/>
        <end position="340"/>
    </location>
</feature>
<evidence type="ECO:0000256" key="3">
    <source>
        <dbReference type="ARBA" id="ARBA00022679"/>
    </source>
</evidence>
<dbReference type="Proteomes" id="UP000290572">
    <property type="component" value="Unassembled WGS sequence"/>
</dbReference>
<evidence type="ECO:0000256" key="12">
    <source>
        <dbReference type="SAM" id="MobiDB-lite"/>
    </source>
</evidence>
<evidence type="ECO:0000256" key="5">
    <source>
        <dbReference type="ARBA" id="ARBA00022968"/>
    </source>
</evidence>
<dbReference type="InterPro" id="IPR005331">
    <property type="entry name" value="Sulfotransferase"/>
</dbReference>
<comment type="caution">
    <text evidence="13">The sequence shown here is derived from an EMBL/GenBank/DDBJ whole genome shotgun (WGS) entry which is preliminary data.</text>
</comment>
<keyword evidence="7 11" id="KW-0333">Golgi apparatus</keyword>
<evidence type="ECO:0000256" key="1">
    <source>
        <dbReference type="ARBA" id="ARBA00004323"/>
    </source>
</evidence>
<dbReference type="PANTHER" id="PTHR12137">
    <property type="entry name" value="CARBOHYDRATE SULFOTRANSFERASE"/>
    <property type="match status" value="1"/>
</dbReference>
<comment type="similarity">
    <text evidence="2 11">Belongs to the sulfotransferase 2 family.</text>
</comment>
<feature type="region of interest" description="Disordered" evidence="12">
    <location>
        <begin position="147"/>
        <end position="172"/>
    </location>
</feature>
<dbReference type="STRING" id="84645.A0A498L9L0"/>
<dbReference type="GO" id="GO:0016051">
    <property type="term" value="P:carbohydrate biosynthetic process"/>
    <property type="evidence" value="ECO:0007669"/>
    <property type="project" value="InterPro"/>
</dbReference>
<dbReference type="PANTHER" id="PTHR12137:SF4">
    <property type="entry name" value="CARBOHYDRATE SULFOTRANSFERASE 12"/>
    <property type="match status" value="1"/>
</dbReference>
<evidence type="ECO:0000256" key="11">
    <source>
        <dbReference type="RuleBase" id="RU364020"/>
    </source>
</evidence>
<gene>
    <name evidence="13" type="ORF">ROHU_012895</name>
</gene>
<dbReference type="EC" id="2.8.2.-" evidence="11"/>
<keyword evidence="9 11" id="KW-0325">Glycoprotein</keyword>
<evidence type="ECO:0000256" key="8">
    <source>
        <dbReference type="ARBA" id="ARBA00023136"/>
    </source>
</evidence>
<evidence type="ECO:0000256" key="4">
    <source>
        <dbReference type="ARBA" id="ARBA00022692"/>
    </source>
</evidence>
<organism evidence="13 14">
    <name type="scientific">Labeo rohita</name>
    <name type="common">Indian major carp</name>
    <name type="synonym">Cyprinus rohita</name>
    <dbReference type="NCBI Taxonomy" id="84645"/>
    <lineage>
        <taxon>Eukaryota</taxon>
        <taxon>Metazoa</taxon>
        <taxon>Chordata</taxon>
        <taxon>Craniata</taxon>
        <taxon>Vertebrata</taxon>
        <taxon>Euteleostomi</taxon>
        <taxon>Actinopterygii</taxon>
        <taxon>Neopterygii</taxon>
        <taxon>Teleostei</taxon>
        <taxon>Ostariophysi</taxon>
        <taxon>Cypriniformes</taxon>
        <taxon>Cyprinidae</taxon>
        <taxon>Labeoninae</taxon>
        <taxon>Labeonini</taxon>
        <taxon>Labeo</taxon>
    </lineage>
</organism>
<protein>
    <recommendedName>
        <fullName evidence="11">Carbohydrate sulfotransferase</fullName>
        <ecNumber evidence="11">2.8.2.-</ecNumber>
    </recommendedName>
</protein>
<dbReference type="GO" id="GO:0000139">
    <property type="term" value="C:Golgi membrane"/>
    <property type="evidence" value="ECO:0007669"/>
    <property type="project" value="UniProtKB-SubCell"/>
</dbReference>
<dbReference type="GO" id="GO:0008146">
    <property type="term" value="F:sulfotransferase activity"/>
    <property type="evidence" value="ECO:0007669"/>
    <property type="project" value="InterPro"/>
</dbReference>
<evidence type="ECO:0000256" key="7">
    <source>
        <dbReference type="ARBA" id="ARBA00023034"/>
    </source>
</evidence>
<evidence type="ECO:0000256" key="2">
    <source>
        <dbReference type="ARBA" id="ARBA00006339"/>
    </source>
</evidence>
<evidence type="ECO:0000313" key="14">
    <source>
        <dbReference type="Proteomes" id="UP000290572"/>
    </source>
</evidence>
<proteinExistence type="inferred from homology"/>
<keyword evidence="5 11" id="KW-0735">Signal-anchor</keyword>
<dbReference type="AlphaFoldDB" id="A0A498L9L0"/>
<keyword evidence="14" id="KW-1185">Reference proteome</keyword>
<reference evidence="13 14" key="1">
    <citation type="submission" date="2018-03" db="EMBL/GenBank/DDBJ databases">
        <title>Draft genome sequence of Rohu Carp (Labeo rohita).</title>
        <authorList>
            <person name="Das P."/>
            <person name="Kushwaha B."/>
            <person name="Joshi C.G."/>
            <person name="Kumar D."/>
            <person name="Nagpure N.S."/>
            <person name="Sahoo L."/>
            <person name="Das S.P."/>
            <person name="Bit A."/>
            <person name="Patnaik S."/>
            <person name="Meher P.K."/>
            <person name="Jayasankar P."/>
            <person name="Koringa P.G."/>
            <person name="Patel N.V."/>
            <person name="Hinsu A.T."/>
            <person name="Kumar R."/>
            <person name="Pandey M."/>
            <person name="Agarwal S."/>
            <person name="Srivastava S."/>
            <person name="Singh M."/>
            <person name="Iquebal M.A."/>
            <person name="Jaiswal S."/>
            <person name="Angadi U.B."/>
            <person name="Kumar N."/>
            <person name="Raza M."/>
            <person name="Shah T.M."/>
            <person name="Rai A."/>
            <person name="Jena J.K."/>
        </authorList>
    </citation>
    <scope>NUCLEOTIDE SEQUENCE [LARGE SCALE GENOMIC DNA]</scope>
    <source>
        <strain evidence="13">DASCIFA01</strain>
        <tissue evidence="13">Testis</tissue>
    </source>
</reference>
<dbReference type="InterPro" id="IPR018011">
    <property type="entry name" value="Carb_sulfotrans_8-10"/>
</dbReference>
<keyword evidence="8" id="KW-0472">Membrane</keyword>